<organism evidence="1 2">
    <name type="scientific">Pseudomonas auratipiscis</name>
    <dbReference type="NCBI Taxonomy" id="3115853"/>
    <lineage>
        <taxon>Bacteria</taxon>
        <taxon>Pseudomonadati</taxon>
        <taxon>Pseudomonadota</taxon>
        <taxon>Gammaproteobacteria</taxon>
        <taxon>Pseudomonadales</taxon>
        <taxon>Pseudomonadaceae</taxon>
        <taxon>Pseudomonas</taxon>
    </lineage>
</organism>
<dbReference type="PANTHER" id="PTHR30024">
    <property type="entry name" value="ALIPHATIC SULFONATES-BINDING PROTEIN-RELATED"/>
    <property type="match status" value="1"/>
</dbReference>
<dbReference type="SUPFAM" id="SSF53850">
    <property type="entry name" value="Periplasmic binding protein-like II"/>
    <property type="match status" value="1"/>
</dbReference>
<name>A0AB35WY45_9PSED</name>
<sequence>MPDIFSRSRHLGPILVAWVFCLQPWQTVTAETAPVLRPQLVLAGPPASVSYPLIHMLESGALNDLAQRVEFVLWSNPDQLRAQVIGKQADFIAAPSNVAANLYNRGAAIQLLNVSTWGSLWMVSRNPGMRSLADFKGQEVALPFRADMPDILFSYLVEQQGLNPQKDMRLRYTATPLDALQLLVLRQVDHALLVEPAVSMALRKTRSFPLSVVAPELYRSVNLQQQWGALHGNQARIPQAGLAALGNVRLDAQLTQRVAQAYEQSNAWCFDHPQACAQMVARHIPLLSAEAVADSLRVLPRDYASAAQARPELEALFQILLQRQPASIGGKLPTVGFYASERE</sequence>
<evidence type="ECO:0000313" key="1">
    <source>
        <dbReference type="EMBL" id="MEE1868349.1"/>
    </source>
</evidence>
<dbReference type="RefSeq" id="WP_330080206.1">
    <property type="nucleotide sequence ID" value="NZ_JAZDCU010000016.1"/>
</dbReference>
<proteinExistence type="predicted"/>
<dbReference type="Proteomes" id="UP001307839">
    <property type="component" value="Unassembled WGS sequence"/>
</dbReference>
<gene>
    <name evidence="1" type="ORF">V0R53_18325</name>
</gene>
<dbReference type="AlphaFoldDB" id="A0AB35WY45"/>
<dbReference type="InterPro" id="IPR027024">
    <property type="entry name" value="UCP027386_ABC_sbc_TM0202"/>
</dbReference>
<dbReference type="PANTHER" id="PTHR30024:SF46">
    <property type="entry name" value="ABC TRANSPORTER, SUBSTRATE-BINDING LIPOPROTEIN"/>
    <property type="match status" value="1"/>
</dbReference>
<comment type="caution">
    <text evidence="1">The sequence shown here is derived from an EMBL/GenBank/DDBJ whole genome shotgun (WGS) entry which is preliminary data.</text>
</comment>
<evidence type="ECO:0000313" key="2">
    <source>
        <dbReference type="Proteomes" id="UP001307839"/>
    </source>
</evidence>
<reference evidence="1 2" key="1">
    <citation type="submission" date="2024-01" db="EMBL/GenBank/DDBJ databases">
        <title>Unpublished Manusciprt.</title>
        <authorList>
            <person name="Duman M."/>
            <person name="Valdes E.G."/>
            <person name="Ajmi N."/>
            <person name="Altun S."/>
            <person name="Saticioglu I.B."/>
        </authorList>
    </citation>
    <scope>NUCLEOTIDE SEQUENCE [LARGE SCALE GENOMIC DNA]</scope>
    <source>
        <strain evidence="1 2">120P</strain>
    </source>
</reference>
<protein>
    <submittedName>
        <fullName evidence="1">ABC transporter substrate-binding protein</fullName>
    </submittedName>
</protein>
<keyword evidence="2" id="KW-1185">Reference proteome</keyword>
<dbReference type="PIRSF" id="PIRSF027386">
    <property type="entry name" value="UCP027386_ABC_sbc_TM0202"/>
    <property type="match status" value="1"/>
</dbReference>
<dbReference type="Gene3D" id="3.40.190.10">
    <property type="entry name" value="Periplasmic binding protein-like II"/>
    <property type="match status" value="2"/>
</dbReference>
<accession>A0AB35WY45</accession>
<dbReference type="EMBL" id="JAZDQP010000013">
    <property type="protein sequence ID" value="MEE1868349.1"/>
    <property type="molecule type" value="Genomic_DNA"/>
</dbReference>